<evidence type="ECO:0000313" key="1">
    <source>
        <dbReference type="EMBL" id="EEV89568.1"/>
    </source>
</evidence>
<comment type="caution">
    <text evidence="1">The sequence shown here is derived from an EMBL/GenBank/DDBJ whole genome shotgun (WGS) entry which is preliminary data.</text>
</comment>
<accession>C8N772</accession>
<dbReference type="GeneID" id="84789375"/>
<dbReference type="EMBL" id="ACKY01000017">
    <property type="protein sequence ID" value="EEV89568.1"/>
    <property type="molecule type" value="Genomic_DNA"/>
</dbReference>
<dbReference type="Proteomes" id="UP000004870">
    <property type="component" value="Unassembled WGS sequence"/>
</dbReference>
<gene>
    <name evidence="1" type="ORF">HMPREF0198_0349</name>
</gene>
<dbReference type="HOGENOM" id="CLU_1861594_0_0_6"/>
<reference evidence="1 2" key="1">
    <citation type="submission" date="2009-08" db="EMBL/GenBank/DDBJ databases">
        <authorList>
            <person name="Qin X."/>
            <person name="Bachman B."/>
            <person name="Battles P."/>
            <person name="Bell A."/>
            <person name="Bess C."/>
            <person name="Bickham C."/>
            <person name="Chaboub L."/>
            <person name="Chen D."/>
            <person name="Coyle M."/>
            <person name="Deiros D.R."/>
            <person name="Dinh H."/>
            <person name="Forbes L."/>
            <person name="Fowler G."/>
            <person name="Francisco L."/>
            <person name="Fu Q."/>
            <person name="Gubbala S."/>
            <person name="Hale W."/>
            <person name="Han Y."/>
            <person name="Hemphill L."/>
            <person name="Highlander S.K."/>
            <person name="Hirani K."/>
            <person name="Hogues M."/>
            <person name="Jackson L."/>
            <person name="Jakkamsetti A."/>
            <person name="Javaid M."/>
            <person name="Jiang H."/>
            <person name="Korchina V."/>
            <person name="Kovar C."/>
            <person name="Lara F."/>
            <person name="Lee S."/>
            <person name="Mata R."/>
            <person name="Mathew T."/>
            <person name="Moen C."/>
            <person name="Morales K."/>
            <person name="Munidasa M."/>
            <person name="Nazareth L."/>
            <person name="Ngo R."/>
            <person name="Nguyen L."/>
            <person name="Okwuonu G."/>
            <person name="Ongeri F."/>
            <person name="Patil S."/>
            <person name="Petrosino J."/>
            <person name="Pham C."/>
            <person name="Pham P."/>
            <person name="Pu L.-L."/>
            <person name="Puazo M."/>
            <person name="Raj R."/>
            <person name="Reid J."/>
            <person name="Rouhana J."/>
            <person name="Saada N."/>
            <person name="Shang Y."/>
            <person name="Simmons D."/>
            <person name="Thornton R."/>
            <person name="Warren J."/>
            <person name="Weissenberger G."/>
            <person name="Zhang J."/>
            <person name="Zhang L."/>
            <person name="Zhou C."/>
            <person name="Zhu D."/>
            <person name="Muzny D."/>
            <person name="Worley K."/>
            <person name="Gibbs R."/>
        </authorList>
    </citation>
    <scope>NUCLEOTIDE SEQUENCE [LARGE SCALE GENOMIC DNA]</scope>
    <source>
        <strain evidence="2">ATCC 15826 / DSM 8339 / NCTC 10426 / 6573</strain>
    </source>
</reference>
<organism evidence="1 2">
    <name type="scientific">Cardiobacterium hominis (strain ATCC 15826 / DSM 8339 / NCTC 10426 / 6573)</name>
    <dbReference type="NCBI Taxonomy" id="638300"/>
    <lineage>
        <taxon>Bacteria</taxon>
        <taxon>Pseudomonadati</taxon>
        <taxon>Pseudomonadota</taxon>
        <taxon>Gammaproteobacteria</taxon>
        <taxon>Cardiobacteriales</taxon>
        <taxon>Cardiobacteriaceae</taxon>
        <taxon>Cardiobacterium</taxon>
    </lineage>
</organism>
<proteinExistence type="predicted"/>
<name>C8N772_CARH6</name>
<dbReference type="InterPro" id="IPR009678">
    <property type="entry name" value="Phage_tail_completion_R"/>
</dbReference>
<dbReference type="RefSeq" id="WP_004139430.1">
    <property type="nucleotide sequence ID" value="NZ_GG694025.1"/>
</dbReference>
<dbReference type="OrthoDB" id="7065001at2"/>
<keyword evidence="2" id="KW-1185">Reference proteome</keyword>
<dbReference type="AlphaFoldDB" id="C8N772"/>
<dbReference type="Pfam" id="PF06891">
    <property type="entry name" value="P2_Phage_GpR"/>
    <property type="match status" value="1"/>
</dbReference>
<protein>
    <submittedName>
        <fullName evidence="1">Putative P2 phage tail completion protein R (GpR)</fullName>
    </submittedName>
</protein>
<evidence type="ECO:0000313" key="2">
    <source>
        <dbReference type="Proteomes" id="UP000004870"/>
    </source>
</evidence>
<sequence>MQKIADLRQSLLESGLNIQPEDLTVRVKTGTVRSHYEHPDQATNQNLRLEYSAEVLIVEYHGSPAAACWMVARWLHNAQPGHKPDALKFEADILDDERADLLITVSGLTDIYHVRNAADGIHMDVCTPTHIDRKVYP</sequence>